<dbReference type="Proteomes" id="UP000327167">
    <property type="component" value="Unassembled WGS sequence"/>
</dbReference>
<accession>A0A5E6WJG9</accession>
<dbReference type="EMBL" id="CABVHJ010000019">
    <property type="protein sequence ID" value="VVN28856.1"/>
    <property type="molecule type" value="Genomic_DNA"/>
</dbReference>
<protein>
    <submittedName>
        <fullName evidence="3">Uncharacterized protein</fullName>
    </submittedName>
</protein>
<evidence type="ECO:0000256" key="1">
    <source>
        <dbReference type="SAM" id="MobiDB-lite"/>
    </source>
</evidence>
<feature type="chain" id="PRO_5022964840" evidence="2">
    <location>
        <begin position="29"/>
        <end position="190"/>
    </location>
</feature>
<proteinExistence type="predicted"/>
<dbReference type="AlphaFoldDB" id="A0A5E6WJG9"/>
<gene>
    <name evidence="3" type="ORF">PS655_04756</name>
</gene>
<feature type="region of interest" description="Disordered" evidence="1">
    <location>
        <begin position="167"/>
        <end position="190"/>
    </location>
</feature>
<feature type="compositionally biased region" description="Pro residues" evidence="1">
    <location>
        <begin position="174"/>
        <end position="190"/>
    </location>
</feature>
<reference evidence="3 4" key="1">
    <citation type="submission" date="2019-09" db="EMBL/GenBank/DDBJ databases">
        <authorList>
            <person name="Chandra G."/>
            <person name="Truman W A."/>
        </authorList>
    </citation>
    <scope>NUCLEOTIDE SEQUENCE [LARGE SCALE GENOMIC DNA]</scope>
    <source>
        <strain evidence="3">PS655</strain>
    </source>
</reference>
<evidence type="ECO:0000313" key="3">
    <source>
        <dbReference type="EMBL" id="VVN28856.1"/>
    </source>
</evidence>
<name>A0A5E6WJG9_PSEFL</name>
<keyword evidence="2" id="KW-0732">Signal</keyword>
<feature type="signal peptide" evidence="2">
    <location>
        <begin position="1"/>
        <end position="28"/>
    </location>
</feature>
<evidence type="ECO:0000313" key="4">
    <source>
        <dbReference type="Proteomes" id="UP000327167"/>
    </source>
</evidence>
<evidence type="ECO:0000256" key="2">
    <source>
        <dbReference type="SAM" id="SignalP"/>
    </source>
</evidence>
<sequence precursor="true">MQERKTVNRSMLQIAGLLFANPSNPASAALCLIFHWGFRGSKTGRCVSLCPVAGRAVTHSVTWKVLGNSVKCRTGEIDNYWLGETALRQRTTPASYKLPSRAGSLPQESAFCLKVLGQTVGASLLAKRPAQPPQNLQTQKSPARNTPDGAFFFSDLLLTQHSSSCAYQSNAAPHPDPPASRYPPTHRIPP</sequence>
<organism evidence="3 4">
    <name type="scientific">Pseudomonas fluorescens</name>
    <dbReference type="NCBI Taxonomy" id="294"/>
    <lineage>
        <taxon>Bacteria</taxon>
        <taxon>Pseudomonadati</taxon>
        <taxon>Pseudomonadota</taxon>
        <taxon>Gammaproteobacteria</taxon>
        <taxon>Pseudomonadales</taxon>
        <taxon>Pseudomonadaceae</taxon>
        <taxon>Pseudomonas</taxon>
    </lineage>
</organism>